<sequence length="196" mass="22293">MTHKKYPDKAKEPPMTYDQYADLPDDGMRYELADGVLQAISPSPHPVHQLLSQYLSKLLIQSCQNDYITLIAPIDVILSEHEVRQPDLVMIHKTRLKIVTGKGVEGSPDLAVEVLSPSSVKRDRMEKMETYAKYGIAEYWLVDPVQKALEQYTLNGKHYDLKEIYQEDETVTSPRVQCVSFSMNDILSDIPDLPNA</sequence>
<keyword evidence="2" id="KW-0378">Hydrolase</keyword>
<protein>
    <submittedName>
        <fullName evidence="2">Endonuclease, Uma2 family (Restriction endonuclease fold)</fullName>
    </submittedName>
</protein>
<dbReference type="InterPro" id="IPR008538">
    <property type="entry name" value="Uma2"/>
</dbReference>
<evidence type="ECO:0000313" key="2">
    <source>
        <dbReference type="EMBL" id="SFE18692.1"/>
    </source>
</evidence>
<dbReference type="STRING" id="640948.SAMN05216238_109171"/>
<feature type="domain" description="Putative restriction endonuclease" evidence="1">
    <location>
        <begin position="18"/>
        <end position="176"/>
    </location>
</feature>
<dbReference type="OrthoDB" id="9808428at2"/>
<dbReference type="GO" id="GO:0004519">
    <property type="term" value="F:endonuclease activity"/>
    <property type="evidence" value="ECO:0007669"/>
    <property type="project" value="UniProtKB-KW"/>
</dbReference>
<keyword evidence="2" id="KW-0255">Endonuclease</keyword>
<dbReference type="AlphaFoldDB" id="A0A1I1YH85"/>
<reference evidence="3" key="1">
    <citation type="submission" date="2016-10" db="EMBL/GenBank/DDBJ databases">
        <authorList>
            <person name="Varghese N."/>
            <person name="Submissions S."/>
        </authorList>
    </citation>
    <scope>NUCLEOTIDE SEQUENCE [LARGE SCALE GENOMIC DNA]</scope>
    <source>
        <strain evidence="3">DSM 22530</strain>
    </source>
</reference>
<accession>A0A1I1YH85</accession>
<dbReference type="InterPro" id="IPR012296">
    <property type="entry name" value="Nuclease_put_TT1808"/>
</dbReference>
<gene>
    <name evidence="2" type="ORF">SAMN05216238_109171</name>
</gene>
<dbReference type="Gene3D" id="3.90.1570.10">
    <property type="entry name" value="tt1808, chain A"/>
    <property type="match status" value="1"/>
</dbReference>
<dbReference type="SUPFAM" id="SSF52980">
    <property type="entry name" value="Restriction endonuclease-like"/>
    <property type="match status" value="1"/>
</dbReference>
<dbReference type="PANTHER" id="PTHR34107">
    <property type="entry name" value="SLL0198 PROTEIN-RELATED"/>
    <property type="match status" value="1"/>
</dbReference>
<evidence type="ECO:0000313" key="3">
    <source>
        <dbReference type="Proteomes" id="UP000199474"/>
    </source>
</evidence>
<keyword evidence="2" id="KW-0540">Nuclease</keyword>
<dbReference type="CDD" id="cd06260">
    <property type="entry name" value="DUF820-like"/>
    <property type="match status" value="1"/>
</dbReference>
<dbReference type="EMBL" id="FOMR01000009">
    <property type="protein sequence ID" value="SFE18692.1"/>
    <property type="molecule type" value="Genomic_DNA"/>
</dbReference>
<dbReference type="Proteomes" id="UP000199474">
    <property type="component" value="Unassembled WGS sequence"/>
</dbReference>
<dbReference type="InterPro" id="IPR011335">
    <property type="entry name" value="Restrct_endonuc-II-like"/>
</dbReference>
<dbReference type="RefSeq" id="WP_090086250.1">
    <property type="nucleotide sequence ID" value="NZ_FOMR01000009.1"/>
</dbReference>
<dbReference type="PANTHER" id="PTHR34107:SF4">
    <property type="entry name" value="SLL1222 PROTEIN"/>
    <property type="match status" value="1"/>
</dbReference>
<organism evidence="2 3">
    <name type="scientific">Lentibacillus persicus</name>
    <dbReference type="NCBI Taxonomy" id="640948"/>
    <lineage>
        <taxon>Bacteria</taxon>
        <taxon>Bacillati</taxon>
        <taxon>Bacillota</taxon>
        <taxon>Bacilli</taxon>
        <taxon>Bacillales</taxon>
        <taxon>Bacillaceae</taxon>
        <taxon>Lentibacillus</taxon>
    </lineage>
</organism>
<name>A0A1I1YH85_9BACI</name>
<proteinExistence type="predicted"/>
<dbReference type="Pfam" id="PF05685">
    <property type="entry name" value="Uma2"/>
    <property type="match status" value="1"/>
</dbReference>
<evidence type="ECO:0000259" key="1">
    <source>
        <dbReference type="Pfam" id="PF05685"/>
    </source>
</evidence>
<keyword evidence="3" id="KW-1185">Reference proteome</keyword>